<comment type="subunit">
    <text evidence="7 9">Part of the 50S ribosomal subunit. Forms a cluster with proteins L14 and L19.</text>
</comment>
<dbReference type="Gene3D" id="3.30.160.810">
    <property type="match status" value="1"/>
</dbReference>
<name>A0ABN0XCQ0_9LACT</name>
<protein>
    <recommendedName>
        <fullName evidence="6 7">Large ribosomal subunit protein uL3</fullName>
    </recommendedName>
</protein>
<dbReference type="NCBIfam" id="TIGR03625">
    <property type="entry name" value="L3_bact"/>
    <property type="match status" value="1"/>
</dbReference>
<dbReference type="RefSeq" id="WP_343754667.1">
    <property type="nucleotide sequence ID" value="NZ_BAAACW010000068.1"/>
</dbReference>
<evidence type="ECO:0000256" key="6">
    <source>
        <dbReference type="ARBA" id="ARBA00035243"/>
    </source>
</evidence>
<proteinExistence type="inferred from homology"/>
<feature type="region of interest" description="Disordered" evidence="10">
    <location>
        <begin position="127"/>
        <end position="149"/>
    </location>
</feature>
<evidence type="ECO:0000256" key="1">
    <source>
        <dbReference type="ARBA" id="ARBA00006540"/>
    </source>
</evidence>
<dbReference type="InterPro" id="IPR019926">
    <property type="entry name" value="Ribosomal_uL3_CS"/>
</dbReference>
<keyword evidence="12" id="KW-1185">Reference proteome</keyword>
<dbReference type="InterPro" id="IPR019927">
    <property type="entry name" value="Ribosomal_uL3_bac/org-type"/>
</dbReference>
<keyword evidence="5 7" id="KW-0687">Ribonucleoprotein</keyword>
<evidence type="ECO:0000256" key="5">
    <source>
        <dbReference type="ARBA" id="ARBA00023274"/>
    </source>
</evidence>
<evidence type="ECO:0000256" key="3">
    <source>
        <dbReference type="ARBA" id="ARBA00022884"/>
    </source>
</evidence>
<dbReference type="InterPro" id="IPR009000">
    <property type="entry name" value="Transl_B-barrel_sf"/>
</dbReference>
<dbReference type="SUPFAM" id="SSF50447">
    <property type="entry name" value="Translation proteins"/>
    <property type="match status" value="1"/>
</dbReference>
<evidence type="ECO:0000256" key="4">
    <source>
        <dbReference type="ARBA" id="ARBA00022980"/>
    </source>
</evidence>
<keyword evidence="3 7" id="KW-0694">RNA-binding</keyword>
<dbReference type="Pfam" id="PF00297">
    <property type="entry name" value="Ribosomal_L3"/>
    <property type="match status" value="1"/>
</dbReference>
<evidence type="ECO:0000256" key="2">
    <source>
        <dbReference type="ARBA" id="ARBA00022730"/>
    </source>
</evidence>
<keyword evidence="2 7" id="KW-0699">rRNA-binding</keyword>
<dbReference type="EMBL" id="BAAACW010000068">
    <property type="protein sequence ID" value="GAA0360587.1"/>
    <property type="molecule type" value="Genomic_DNA"/>
</dbReference>
<dbReference type="InterPro" id="IPR000597">
    <property type="entry name" value="Ribosomal_uL3"/>
</dbReference>
<keyword evidence="4 7" id="KW-0689">Ribosomal protein</keyword>
<organism evidence="11 12">
    <name type="scientific">Alkalibacterium iburiense</name>
    <dbReference type="NCBI Taxonomy" id="290589"/>
    <lineage>
        <taxon>Bacteria</taxon>
        <taxon>Bacillati</taxon>
        <taxon>Bacillota</taxon>
        <taxon>Bacilli</taxon>
        <taxon>Lactobacillales</taxon>
        <taxon>Carnobacteriaceae</taxon>
        <taxon>Alkalibacterium</taxon>
    </lineage>
</organism>
<comment type="caution">
    <text evidence="11">The sequence shown here is derived from an EMBL/GenBank/DDBJ whole genome shotgun (WGS) entry which is preliminary data.</text>
</comment>
<evidence type="ECO:0000256" key="7">
    <source>
        <dbReference type="HAMAP-Rule" id="MF_01325"/>
    </source>
</evidence>
<comment type="function">
    <text evidence="7 9">One of the primary rRNA binding proteins, it binds directly near the 3'-end of the 23S rRNA, where it nucleates assembly of the 50S subunit.</text>
</comment>
<dbReference type="PANTHER" id="PTHR11229:SF16">
    <property type="entry name" value="LARGE RIBOSOMAL SUBUNIT PROTEIN UL3C"/>
    <property type="match status" value="1"/>
</dbReference>
<gene>
    <name evidence="7 11" type="primary">rplC</name>
    <name evidence="11" type="ORF">GCM10008932_11480</name>
</gene>
<evidence type="ECO:0000256" key="10">
    <source>
        <dbReference type="SAM" id="MobiDB-lite"/>
    </source>
</evidence>
<evidence type="ECO:0000313" key="11">
    <source>
        <dbReference type="EMBL" id="GAA0360587.1"/>
    </source>
</evidence>
<sequence length="212" mass="22857">MTKGILGKKVGMTQIFSETGELVPVTVIEAQPNVVLQVKTVEADGYNAVQLGYDDKREVLSNKPAQGHVKKADTAPKRFIREIRDAELGDVEVGNEIKVDTFAEGDIVDVTGTSKGKGFQGVIKRHGFSRGPMSHGSRHHRSPGSIGMATHPAKVFKGKKMPGRKGGDLVTVQNLEIVRVDTERNVLLVKGNVPGAKKSLVQIKTAVKADNK</sequence>
<dbReference type="PANTHER" id="PTHR11229">
    <property type="entry name" value="50S RIBOSOMAL PROTEIN L3"/>
    <property type="match status" value="1"/>
</dbReference>
<evidence type="ECO:0000256" key="8">
    <source>
        <dbReference type="RuleBase" id="RU003905"/>
    </source>
</evidence>
<comment type="similarity">
    <text evidence="1 7 8">Belongs to the universal ribosomal protein uL3 family.</text>
</comment>
<reference evidence="11 12" key="1">
    <citation type="journal article" date="2019" name="Int. J. Syst. Evol. Microbiol.">
        <title>The Global Catalogue of Microorganisms (GCM) 10K type strain sequencing project: providing services to taxonomists for standard genome sequencing and annotation.</title>
        <authorList>
            <consortium name="The Broad Institute Genomics Platform"/>
            <consortium name="The Broad Institute Genome Sequencing Center for Infectious Disease"/>
            <person name="Wu L."/>
            <person name="Ma J."/>
        </authorList>
    </citation>
    <scope>NUCLEOTIDE SEQUENCE [LARGE SCALE GENOMIC DNA]</scope>
    <source>
        <strain evidence="11 12">JCM 12662</strain>
    </source>
</reference>
<dbReference type="GO" id="GO:0005840">
    <property type="term" value="C:ribosome"/>
    <property type="evidence" value="ECO:0007669"/>
    <property type="project" value="UniProtKB-KW"/>
</dbReference>
<dbReference type="HAMAP" id="MF_01325_B">
    <property type="entry name" value="Ribosomal_uL3_B"/>
    <property type="match status" value="1"/>
</dbReference>
<evidence type="ECO:0000313" key="12">
    <source>
        <dbReference type="Proteomes" id="UP001501166"/>
    </source>
</evidence>
<evidence type="ECO:0000256" key="9">
    <source>
        <dbReference type="RuleBase" id="RU003906"/>
    </source>
</evidence>
<dbReference type="Proteomes" id="UP001501166">
    <property type="component" value="Unassembled WGS sequence"/>
</dbReference>
<accession>A0ABN0XCQ0</accession>
<dbReference type="Gene3D" id="2.40.30.10">
    <property type="entry name" value="Translation factors"/>
    <property type="match status" value="1"/>
</dbReference>
<dbReference type="PROSITE" id="PS00474">
    <property type="entry name" value="RIBOSOMAL_L3"/>
    <property type="match status" value="1"/>
</dbReference>